<accession>A0A0C3DIW8</accession>
<organism evidence="1 2">
    <name type="scientific">Scleroderma citrinum Foug A</name>
    <dbReference type="NCBI Taxonomy" id="1036808"/>
    <lineage>
        <taxon>Eukaryota</taxon>
        <taxon>Fungi</taxon>
        <taxon>Dikarya</taxon>
        <taxon>Basidiomycota</taxon>
        <taxon>Agaricomycotina</taxon>
        <taxon>Agaricomycetes</taxon>
        <taxon>Agaricomycetidae</taxon>
        <taxon>Boletales</taxon>
        <taxon>Sclerodermatineae</taxon>
        <taxon>Sclerodermataceae</taxon>
        <taxon>Scleroderma</taxon>
    </lineage>
</organism>
<evidence type="ECO:0000313" key="1">
    <source>
        <dbReference type="EMBL" id="KIM56011.1"/>
    </source>
</evidence>
<keyword evidence="2" id="KW-1185">Reference proteome</keyword>
<gene>
    <name evidence="1" type="ORF">SCLCIDRAFT_272362</name>
</gene>
<dbReference type="InParanoid" id="A0A0C3DIW8"/>
<name>A0A0C3DIW8_9AGAM</name>
<dbReference type="AlphaFoldDB" id="A0A0C3DIW8"/>
<dbReference type="Proteomes" id="UP000053989">
    <property type="component" value="Unassembled WGS sequence"/>
</dbReference>
<reference evidence="2" key="2">
    <citation type="submission" date="2015-01" db="EMBL/GenBank/DDBJ databases">
        <title>Evolutionary Origins and Diversification of the Mycorrhizal Mutualists.</title>
        <authorList>
            <consortium name="DOE Joint Genome Institute"/>
            <consortium name="Mycorrhizal Genomics Consortium"/>
            <person name="Kohler A."/>
            <person name="Kuo A."/>
            <person name="Nagy L.G."/>
            <person name="Floudas D."/>
            <person name="Copeland A."/>
            <person name="Barry K.W."/>
            <person name="Cichocki N."/>
            <person name="Veneault-Fourrey C."/>
            <person name="LaButti K."/>
            <person name="Lindquist E.A."/>
            <person name="Lipzen A."/>
            <person name="Lundell T."/>
            <person name="Morin E."/>
            <person name="Murat C."/>
            <person name="Riley R."/>
            <person name="Ohm R."/>
            <person name="Sun H."/>
            <person name="Tunlid A."/>
            <person name="Henrissat B."/>
            <person name="Grigoriev I.V."/>
            <person name="Hibbett D.S."/>
            <person name="Martin F."/>
        </authorList>
    </citation>
    <scope>NUCLEOTIDE SEQUENCE [LARGE SCALE GENOMIC DNA]</scope>
    <source>
        <strain evidence="2">Foug A</strain>
    </source>
</reference>
<dbReference type="EMBL" id="KN822124">
    <property type="protein sequence ID" value="KIM56011.1"/>
    <property type="molecule type" value="Genomic_DNA"/>
</dbReference>
<reference evidence="1 2" key="1">
    <citation type="submission" date="2014-04" db="EMBL/GenBank/DDBJ databases">
        <authorList>
            <consortium name="DOE Joint Genome Institute"/>
            <person name="Kuo A."/>
            <person name="Kohler A."/>
            <person name="Nagy L.G."/>
            <person name="Floudas D."/>
            <person name="Copeland A."/>
            <person name="Barry K.W."/>
            <person name="Cichocki N."/>
            <person name="Veneault-Fourrey C."/>
            <person name="LaButti K."/>
            <person name="Lindquist E.A."/>
            <person name="Lipzen A."/>
            <person name="Lundell T."/>
            <person name="Morin E."/>
            <person name="Murat C."/>
            <person name="Sun H."/>
            <person name="Tunlid A."/>
            <person name="Henrissat B."/>
            <person name="Grigoriev I.V."/>
            <person name="Hibbett D.S."/>
            <person name="Martin F."/>
            <person name="Nordberg H.P."/>
            <person name="Cantor M.N."/>
            <person name="Hua S.X."/>
        </authorList>
    </citation>
    <scope>NUCLEOTIDE SEQUENCE [LARGE SCALE GENOMIC DNA]</scope>
    <source>
        <strain evidence="1 2">Foug A</strain>
    </source>
</reference>
<dbReference type="HOGENOM" id="CLU_2741504_0_0_1"/>
<evidence type="ECO:0000313" key="2">
    <source>
        <dbReference type="Proteomes" id="UP000053989"/>
    </source>
</evidence>
<sequence length="71" mass="8049">MLYATSLRSGDDKAIPVVLLIYPQIYCPLDSPSLLYGPQVFKRARTMMFTSLPFYAVPRMNSVPFSRPCTD</sequence>
<proteinExistence type="predicted"/>
<protein>
    <submittedName>
        <fullName evidence="1">Uncharacterized protein</fullName>
    </submittedName>
</protein>